<evidence type="ECO:0000256" key="3">
    <source>
        <dbReference type="SAM" id="Phobius"/>
    </source>
</evidence>
<protein>
    <submittedName>
        <fullName evidence="5">Poly-beta-1,6-N-acetyl-D-glucosamine N-deacetylase PgaB</fullName>
    </submittedName>
</protein>
<dbReference type="RefSeq" id="WP_209809573.1">
    <property type="nucleotide sequence ID" value="NZ_JAGGKT010000003.1"/>
</dbReference>
<sequence length="310" mass="36026">MRDLLIGICVSLFTMGVMIYLAVFHVGLESSSPKVDAQSPMKENFARTNQPIYYRDKVIVLLYHDVVTDPSSVTPYTILKSDFEEQMKALHEHSYNVISIDQYVNYVKEGAEIPPNAVVITFDDGYESFYYQAYPTLKQYHFPATNFIIVNSTDRYSAERFPHLTWEEIKEMKNNQMSFHNHTYNLHSKELVNAQGIKKPALSNRIYLEKFDRLETEEEYIKRVKSDLIFAEERLEQELGEREVKVLAFPFGSYNKDSLMIAKELGFDLVMTTKEGINTRENLEVYRINAGRSGISAEGLLDLLKKWHDR</sequence>
<dbReference type="PANTHER" id="PTHR34216">
    <property type="match status" value="1"/>
</dbReference>
<dbReference type="CDD" id="cd10918">
    <property type="entry name" value="CE4_NodB_like_5s_6s"/>
    <property type="match status" value="1"/>
</dbReference>
<comment type="caution">
    <text evidence="5">The sequence shown here is derived from an EMBL/GenBank/DDBJ whole genome shotgun (WGS) entry which is preliminary data.</text>
</comment>
<dbReference type="PANTHER" id="PTHR34216:SF3">
    <property type="entry name" value="POLY-BETA-1,6-N-ACETYL-D-GLUCOSAMINE N-DEACETYLASE"/>
    <property type="match status" value="1"/>
</dbReference>
<proteinExistence type="predicted"/>
<evidence type="ECO:0000256" key="2">
    <source>
        <dbReference type="ARBA" id="ARBA00022729"/>
    </source>
</evidence>
<dbReference type="EMBL" id="JAGGKT010000003">
    <property type="protein sequence ID" value="MBP1931473.1"/>
    <property type="molecule type" value="Genomic_DNA"/>
</dbReference>
<evidence type="ECO:0000256" key="1">
    <source>
        <dbReference type="ARBA" id="ARBA00004613"/>
    </source>
</evidence>
<keyword evidence="6" id="KW-1185">Reference proteome</keyword>
<dbReference type="Gene3D" id="3.20.20.370">
    <property type="entry name" value="Glycoside hydrolase/deacetylase"/>
    <property type="match status" value="1"/>
</dbReference>
<gene>
    <name evidence="5" type="ORF">J2Z37_001474</name>
</gene>
<keyword evidence="3" id="KW-0812">Transmembrane</keyword>
<evidence type="ECO:0000259" key="4">
    <source>
        <dbReference type="PROSITE" id="PS51677"/>
    </source>
</evidence>
<name>A0ABS4GMG9_9BACL</name>
<feature type="domain" description="NodB homology" evidence="4">
    <location>
        <begin position="116"/>
        <end position="310"/>
    </location>
</feature>
<keyword evidence="3" id="KW-1133">Transmembrane helix</keyword>
<dbReference type="Pfam" id="PF01522">
    <property type="entry name" value="Polysacc_deac_1"/>
    <property type="match status" value="1"/>
</dbReference>
<keyword evidence="3" id="KW-0472">Membrane</keyword>
<dbReference type="InterPro" id="IPR051398">
    <property type="entry name" value="Polysacch_Deacetylase"/>
</dbReference>
<dbReference type="PROSITE" id="PS51677">
    <property type="entry name" value="NODB"/>
    <property type="match status" value="1"/>
</dbReference>
<evidence type="ECO:0000313" key="6">
    <source>
        <dbReference type="Proteomes" id="UP001519343"/>
    </source>
</evidence>
<evidence type="ECO:0000313" key="5">
    <source>
        <dbReference type="EMBL" id="MBP1931473.1"/>
    </source>
</evidence>
<accession>A0ABS4GMG9</accession>
<comment type="subcellular location">
    <subcellularLocation>
        <location evidence="1">Secreted</location>
    </subcellularLocation>
</comment>
<dbReference type="InterPro" id="IPR011330">
    <property type="entry name" value="Glyco_hydro/deAcase_b/a-brl"/>
</dbReference>
<keyword evidence="2" id="KW-0732">Signal</keyword>
<dbReference type="Proteomes" id="UP001519343">
    <property type="component" value="Unassembled WGS sequence"/>
</dbReference>
<dbReference type="InterPro" id="IPR002509">
    <property type="entry name" value="NODB_dom"/>
</dbReference>
<reference evidence="5 6" key="1">
    <citation type="submission" date="2021-03" db="EMBL/GenBank/DDBJ databases">
        <title>Genomic Encyclopedia of Type Strains, Phase IV (KMG-IV): sequencing the most valuable type-strain genomes for metagenomic binning, comparative biology and taxonomic classification.</title>
        <authorList>
            <person name="Goeker M."/>
        </authorList>
    </citation>
    <scope>NUCLEOTIDE SEQUENCE [LARGE SCALE GENOMIC DNA]</scope>
    <source>
        <strain evidence="5 6">DSM 24738</strain>
    </source>
</reference>
<dbReference type="SUPFAM" id="SSF88713">
    <property type="entry name" value="Glycoside hydrolase/deacetylase"/>
    <property type="match status" value="1"/>
</dbReference>
<feature type="transmembrane region" description="Helical" evidence="3">
    <location>
        <begin position="5"/>
        <end position="28"/>
    </location>
</feature>
<organism evidence="5 6">
    <name type="scientific">Ammoniphilus resinae</name>
    <dbReference type="NCBI Taxonomy" id="861532"/>
    <lineage>
        <taxon>Bacteria</taxon>
        <taxon>Bacillati</taxon>
        <taxon>Bacillota</taxon>
        <taxon>Bacilli</taxon>
        <taxon>Bacillales</taxon>
        <taxon>Paenibacillaceae</taxon>
        <taxon>Aneurinibacillus group</taxon>
        <taxon>Ammoniphilus</taxon>
    </lineage>
</organism>